<dbReference type="GO" id="GO:0035303">
    <property type="term" value="P:regulation of dephosphorylation"/>
    <property type="evidence" value="ECO:0007669"/>
    <property type="project" value="TreeGrafter"/>
</dbReference>
<dbReference type="InterPro" id="IPR038511">
    <property type="entry name" value="TAP42/TAP46-like_sf"/>
</dbReference>
<dbReference type="Proteomes" id="UP001066276">
    <property type="component" value="Chromosome 2_1"/>
</dbReference>
<dbReference type="GO" id="GO:0005829">
    <property type="term" value="C:cytosol"/>
    <property type="evidence" value="ECO:0007669"/>
    <property type="project" value="TreeGrafter"/>
</dbReference>
<dbReference type="AlphaFoldDB" id="A0AAV7V7T0"/>
<dbReference type="InterPro" id="IPR007304">
    <property type="entry name" value="TAP46-like"/>
</dbReference>
<dbReference type="PANTHER" id="PTHR10933:SF9">
    <property type="entry name" value="IMMUNOGLOBULIN-BINDING PROTEIN 1"/>
    <property type="match status" value="1"/>
</dbReference>
<gene>
    <name evidence="3" type="ORF">NDU88_000769</name>
</gene>
<dbReference type="Pfam" id="PF04177">
    <property type="entry name" value="TAP42"/>
    <property type="match status" value="1"/>
</dbReference>
<organism evidence="3 4">
    <name type="scientific">Pleurodeles waltl</name>
    <name type="common">Iberian ribbed newt</name>
    <dbReference type="NCBI Taxonomy" id="8319"/>
    <lineage>
        <taxon>Eukaryota</taxon>
        <taxon>Metazoa</taxon>
        <taxon>Chordata</taxon>
        <taxon>Craniata</taxon>
        <taxon>Vertebrata</taxon>
        <taxon>Euteleostomi</taxon>
        <taxon>Amphibia</taxon>
        <taxon>Batrachia</taxon>
        <taxon>Caudata</taxon>
        <taxon>Salamandroidea</taxon>
        <taxon>Salamandridae</taxon>
        <taxon>Pleurodelinae</taxon>
        <taxon>Pleurodeles</taxon>
    </lineage>
</organism>
<evidence type="ECO:0000313" key="4">
    <source>
        <dbReference type="Proteomes" id="UP001066276"/>
    </source>
</evidence>
<comment type="caution">
    <text evidence="3">The sequence shown here is derived from an EMBL/GenBank/DDBJ whole genome shotgun (WGS) entry which is preliminary data.</text>
</comment>
<dbReference type="EMBL" id="JANPWB010000003">
    <property type="protein sequence ID" value="KAJ1196906.1"/>
    <property type="molecule type" value="Genomic_DNA"/>
</dbReference>
<dbReference type="PANTHER" id="PTHR10933">
    <property type="entry name" value="IMMUNOGLOBULIN-BINDING PROTEIN 1"/>
    <property type="match status" value="1"/>
</dbReference>
<proteinExistence type="inferred from homology"/>
<dbReference type="GO" id="GO:0009966">
    <property type="term" value="P:regulation of signal transduction"/>
    <property type="evidence" value="ECO:0007669"/>
    <property type="project" value="InterPro"/>
</dbReference>
<protein>
    <recommendedName>
        <fullName evidence="5">Immunoglobulin-binding protein 1</fullName>
    </recommendedName>
</protein>
<evidence type="ECO:0000256" key="1">
    <source>
        <dbReference type="ARBA" id="ARBA00034730"/>
    </source>
</evidence>
<evidence type="ECO:0000313" key="3">
    <source>
        <dbReference type="EMBL" id="KAJ1196906.1"/>
    </source>
</evidence>
<dbReference type="Gene3D" id="6.10.250.1140">
    <property type="match status" value="1"/>
</dbReference>
<evidence type="ECO:0008006" key="5">
    <source>
        <dbReference type="Google" id="ProtNLM"/>
    </source>
</evidence>
<name>A0AAV7V7T0_PLEWA</name>
<feature type="region of interest" description="Disordered" evidence="2">
    <location>
        <begin position="307"/>
        <end position="348"/>
    </location>
</feature>
<evidence type="ECO:0000256" key="2">
    <source>
        <dbReference type="SAM" id="MobiDB-lite"/>
    </source>
</evidence>
<keyword evidence="4" id="KW-1185">Reference proteome</keyword>
<accession>A0AAV7V7T0</accession>
<dbReference type="GO" id="GO:0051721">
    <property type="term" value="F:protein phosphatase 2A binding"/>
    <property type="evidence" value="ECO:0007669"/>
    <property type="project" value="TreeGrafter"/>
</dbReference>
<comment type="similarity">
    <text evidence="1">Belongs to the IGBP1/TAP42 family.</text>
</comment>
<sequence>MVQITALPPSALCKMAAELSSPPPVAAEESEPPKLAELLQSGWRLLEAVEGSNEPAGSGPLQQRVKLGLAKLEQATRMASELELFSRNEELEEIASTDLKYLLLPALLGALTLKQVNPSKRLEHVQKAQVYFLDFLKRCKEYNIAKFELPKMKENSSEPGAEESETTSVLTSPHPNLVAMATHRQGKIERYTQRKEAESSLASMREMVESGTADEEKIREYYLLHLRRWINISLDELESLEQEVEILKGREGMQQLALSSRGARRARPPMKPFILTRDAAQAKVFGAGYPSLATMTVDEWYDQHQKRGVLPDQGIPRGGEVDSTVEEEEQAKKEEEQDDDEAVLKARAWDDWKDDHRRGYGNRKNMG</sequence>
<dbReference type="Gene3D" id="1.25.40.540">
    <property type="entry name" value="TAP42-like family"/>
    <property type="match status" value="1"/>
</dbReference>
<dbReference type="FunFam" id="1.25.40.540:FF:000003">
    <property type="entry name" value="Immunoglobulin (CD79A)-binding protein 1"/>
    <property type="match status" value="1"/>
</dbReference>
<reference evidence="3" key="1">
    <citation type="journal article" date="2022" name="bioRxiv">
        <title>Sequencing and chromosome-scale assembly of the giantPleurodeles waltlgenome.</title>
        <authorList>
            <person name="Brown T."/>
            <person name="Elewa A."/>
            <person name="Iarovenko S."/>
            <person name="Subramanian E."/>
            <person name="Araus A.J."/>
            <person name="Petzold A."/>
            <person name="Susuki M."/>
            <person name="Suzuki K.-i.T."/>
            <person name="Hayashi T."/>
            <person name="Toyoda A."/>
            <person name="Oliveira C."/>
            <person name="Osipova E."/>
            <person name="Leigh N.D."/>
            <person name="Simon A."/>
            <person name="Yun M.H."/>
        </authorList>
    </citation>
    <scope>NUCLEOTIDE SEQUENCE</scope>
    <source>
        <strain evidence="3">20211129_DDA</strain>
        <tissue evidence="3">Liver</tissue>
    </source>
</reference>